<dbReference type="AlphaFoldDB" id="A0A9Q7ADP7"/>
<dbReference type="EMBL" id="CP072943">
    <property type="protein sequence ID" value="QTX32898.1"/>
    <property type="molecule type" value="Genomic_DNA"/>
</dbReference>
<dbReference type="KEGG" id="aram:KAR29_02995"/>
<proteinExistence type="predicted"/>
<dbReference type="InterPro" id="IPR005585">
    <property type="entry name" value="DUF327"/>
</dbReference>
<keyword evidence="2" id="KW-1185">Reference proteome</keyword>
<name>A0A9Q7ADP7_9BACT</name>
<protein>
    <submittedName>
        <fullName evidence="1">DUF327 family protein</fullName>
    </submittedName>
</protein>
<evidence type="ECO:0000313" key="2">
    <source>
        <dbReference type="Proteomes" id="UP000671879"/>
    </source>
</evidence>
<reference evidence="2" key="1">
    <citation type="submission" date="2021-04" db="EMBL/GenBank/DDBJ databases">
        <title>A novel Synergistetes isolate from a pyrite-forming mixed culture.</title>
        <authorList>
            <person name="Bunk B."/>
            <person name="Sproer C."/>
            <person name="Spring S."/>
            <person name="Pester M."/>
        </authorList>
    </citation>
    <scope>NUCLEOTIDE SEQUENCE [LARGE SCALE GENOMIC DNA]</scope>
    <source>
        <strain evidence="2">J.5.4.2-T.3.5.2</strain>
    </source>
</reference>
<dbReference type="InterPro" id="IPR024042">
    <property type="entry name" value="TM1646-like_dom_sf"/>
</dbReference>
<gene>
    <name evidence="1" type="ORF">KAR29_02995</name>
</gene>
<dbReference type="Proteomes" id="UP000671879">
    <property type="component" value="Chromosome"/>
</dbReference>
<evidence type="ECO:0000313" key="1">
    <source>
        <dbReference type="EMBL" id="QTX32898.1"/>
    </source>
</evidence>
<dbReference type="Pfam" id="PF03885">
    <property type="entry name" value="DUF327"/>
    <property type="match status" value="1"/>
</dbReference>
<organism evidence="1 2">
    <name type="scientific">Aminithiophilus ramosus</name>
    <dbReference type="NCBI Taxonomy" id="3029084"/>
    <lineage>
        <taxon>Bacteria</taxon>
        <taxon>Thermotogati</taxon>
        <taxon>Synergistota</taxon>
        <taxon>Synergistia</taxon>
        <taxon>Synergistales</taxon>
        <taxon>Aminithiophilaceae</taxon>
        <taxon>Aminithiophilus</taxon>
    </lineage>
</organism>
<dbReference type="SUPFAM" id="SSF158397">
    <property type="entry name" value="TM1646-like"/>
    <property type="match status" value="1"/>
</dbReference>
<sequence length="102" mass="11992">MELDGLFSRLDEVAERLGKHPSRSLLLEYRGLVGELLRREGRANRLREDYRWRRASRTRFVLVERAQEALKEIEAVLDREGERISLLKLMEEVKGCLISLLL</sequence>
<dbReference type="RefSeq" id="WP_274374164.1">
    <property type="nucleotide sequence ID" value="NZ_CP072943.1"/>
</dbReference>
<dbReference type="Gene3D" id="1.20.120.490">
    <property type="entry name" value="Hypothetical protein TM1646-like domain"/>
    <property type="match status" value="1"/>
</dbReference>
<accession>A0A9Q7ADP7</accession>